<proteinExistence type="predicted"/>
<gene>
    <name evidence="1" type="ORF">T01_5470</name>
</gene>
<reference evidence="1 2" key="1">
    <citation type="submission" date="2015-01" db="EMBL/GenBank/DDBJ databases">
        <title>Evolution of Trichinella species and genotypes.</title>
        <authorList>
            <person name="Korhonen P.K."/>
            <person name="Edoardo P."/>
            <person name="Giuseppe L.R."/>
            <person name="Gasser R.B."/>
        </authorList>
    </citation>
    <scope>NUCLEOTIDE SEQUENCE [LARGE SCALE GENOMIC DNA]</scope>
    <source>
        <strain evidence="1">ISS3</strain>
    </source>
</reference>
<dbReference type="InParanoid" id="A0A0V1A0N3"/>
<sequence length="79" mass="8905">MSEAAVRKPWKLVSGQIASAWRRNSHLSLEYECIALIFEAFVRDLFFFVFEITGRHGSQWSVTACSIGSFLLQGLGIHS</sequence>
<organism evidence="1 2">
    <name type="scientific">Trichinella spiralis</name>
    <name type="common">Trichina worm</name>
    <dbReference type="NCBI Taxonomy" id="6334"/>
    <lineage>
        <taxon>Eukaryota</taxon>
        <taxon>Metazoa</taxon>
        <taxon>Ecdysozoa</taxon>
        <taxon>Nematoda</taxon>
        <taxon>Enoplea</taxon>
        <taxon>Dorylaimia</taxon>
        <taxon>Trichinellida</taxon>
        <taxon>Trichinellidae</taxon>
        <taxon>Trichinella</taxon>
    </lineage>
</organism>
<protein>
    <submittedName>
        <fullName evidence="1">Uncharacterized protein</fullName>
    </submittedName>
</protein>
<dbReference type="AlphaFoldDB" id="A0A0V1A0N3"/>
<evidence type="ECO:0000313" key="1">
    <source>
        <dbReference type="EMBL" id="KRY17865.1"/>
    </source>
</evidence>
<dbReference type="EMBL" id="JYDH01002167">
    <property type="protein sequence ID" value="KRY17865.1"/>
    <property type="molecule type" value="Genomic_DNA"/>
</dbReference>
<keyword evidence="2" id="KW-1185">Reference proteome</keyword>
<name>A0A0V1A0N3_TRISP</name>
<accession>A0A0V1A0N3</accession>
<comment type="caution">
    <text evidence="1">The sequence shown here is derived from an EMBL/GenBank/DDBJ whole genome shotgun (WGS) entry which is preliminary data.</text>
</comment>
<evidence type="ECO:0000313" key="2">
    <source>
        <dbReference type="Proteomes" id="UP000054776"/>
    </source>
</evidence>
<dbReference type="Proteomes" id="UP000054776">
    <property type="component" value="Unassembled WGS sequence"/>
</dbReference>